<name>A0ABU6C374_9ACTN</name>
<keyword evidence="3 6" id="KW-0812">Transmembrane</keyword>
<keyword evidence="5 6" id="KW-0472">Membrane</keyword>
<accession>A0ABU6C374</accession>
<dbReference type="RefSeq" id="WP_324765638.1">
    <property type="nucleotide sequence ID" value="NZ_JAOZYB010000001.1"/>
</dbReference>
<feature type="transmembrane region" description="Helical" evidence="6">
    <location>
        <begin position="264"/>
        <end position="283"/>
    </location>
</feature>
<feature type="transmembrane region" description="Helical" evidence="6">
    <location>
        <begin position="37"/>
        <end position="57"/>
    </location>
</feature>
<evidence type="ECO:0000256" key="4">
    <source>
        <dbReference type="ARBA" id="ARBA00022989"/>
    </source>
</evidence>
<dbReference type="Proteomes" id="UP001352223">
    <property type="component" value="Unassembled WGS sequence"/>
</dbReference>
<feature type="non-terminal residue" evidence="8">
    <location>
        <position position="1"/>
    </location>
</feature>
<organism evidence="8 9">
    <name type="scientific">Streptomyces kunmingensis</name>
    <dbReference type="NCBI Taxonomy" id="68225"/>
    <lineage>
        <taxon>Bacteria</taxon>
        <taxon>Bacillati</taxon>
        <taxon>Actinomycetota</taxon>
        <taxon>Actinomycetes</taxon>
        <taxon>Kitasatosporales</taxon>
        <taxon>Streptomycetaceae</taxon>
        <taxon>Streptomyces</taxon>
    </lineage>
</organism>
<dbReference type="InterPro" id="IPR013525">
    <property type="entry name" value="ABC2_TM"/>
</dbReference>
<comment type="caution">
    <text evidence="8">The sequence shown here is derived from an EMBL/GenBank/DDBJ whole genome shotgun (WGS) entry which is preliminary data.</text>
</comment>
<evidence type="ECO:0000313" key="8">
    <source>
        <dbReference type="EMBL" id="MEB3958652.1"/>
    </source>
</evidence>
<keyword evidence="2" id="KW-0813">Transport</keyword>
<proteinExistence type="predicted"/>
<evidence type="ECO:0000256" key="3">
    <source>
        <dbReference type="ARBA" id="ARBA00022692"/>
    </source>
</evidence>
<dbReference type="EMBL" id="JAOZYB010000001">
    <property type="protein sequence ID" value="MEB3958652.1"/>
    <property type="molecule type" value="Genomic_DNA"/>
</dbReference>
<evidence type="ECO:0000256" key="5">
    <source>
        <dbReference type="ARBA" id="ARBA00023136"/>
    </source>
</evidence>
<feature type="transmembrane region" description="Helical" evidence="6">
    <location>
        <begin position="190"/>
        <end position="214"/>
    </location>
</feature>
<feature type="transmembrane region" description="Helical" evidence="6">
    <location>
        <begin position="120"/>
        <end position="141"/>
    </location>
</feature>
<dbReference type="PANTHER" id="PTHR48041">
    <property type="entry name" value="ABC TRANSPORTER G FAMILY MEMBER 28"/>
    <property type="match status" value="1"/>
</dbReference>
<evidence type="ECO:0000256" key="1">
    <source>
        <dbReference type="ARBA" id="ARBA00004141"/>
    </source>
</evidence>
<feature type="transmembrane region" description="Helical" evidence="6">
    <location>
        <begin position="77"/>
        <end position="99"/>
    </location>
</feature>
<keyword evidence="4 6" id="KW-1133">Transmembrane helix</keyword>
<evidence type="ECO:0000313" key="9">
    <source>
        <dbReference type="Proteomes" id="UP001352223"/>
    </source>
</evidence>
<comment type="subcellular location">
    <subcellularLocation>
        <location evidence="1">Membrane</location>
        <topology evidence="1">Multi-pass membrane protein</topology>
    </subcellularLocation>
</comment>
<evidence type="ECO:0000256" key="6">
    <source>
        <dbReference type="SAM" id="Phobius"/>
    </source>
</evidence>
<gene>
    <name evidence="8" type="ORF">OKJ48_00005</name>
</gene>
<evidence type="ECO:0000256" key="2">
    <source>
        <dbReference type="ARBA" id="ARBA00022448"/>
    </source>
</evidence>
<feature type="domain" description="ABC-2 type transporter transmembrane" evidence="7">
    <location>
        <begin position="20"/>
        <end position="227"/>
    </location>
</feature>
<sequence>PRPRCPARRPTGPRPGAWGQWWLLTRRSAEILFHDRLSAAIVVGSPLMIVAMFALLFRPGVFDAAHPSPAAAAMVLFWIAFGAFFFGLAYGLLQICAELPVVRRERRTVLRLAPYLASKVALLLPVLAVADALLLLVLRALDRLPDAGWDVYGSLFVSGALASTAGLALGLFTSAAVADPSRAALMLPMLCFPQVLFTGAFVPVPMMAAAGQWISVVMSNRWAFEALGAGADLPGLWAGGTSPLGAGLLSSYGDSFGHPAWTRWLFLAAFTLFFLAAAALVLHRRCPALPRPRRVSRSAGR</sequence>
<dbReference type="PANTHER" id="PTHR48041:SF139">
    <property type="entry name" value="PROTEIN SCARLET"/>
    <property type="match status" value="1"/>
</dbReference>
<dbReference type="Pfam" id="PF01061">
    <property type="entry name" value="ABC2_membrane"/>
    <property type="match status" value="1"/>
</dbReference>
<reference evidence="8 9" key="1">
    <citation type="submission" date="2022-10" db="EMBL/GenBank/DDBJ databases">
        <authorList>
            <person name="Xie J."/>
            <person name="Shen N."/>
        </authorList>
    </citation>
    <scope>NUCLEOTIDE SEQUENCE [LARGE SCALE GENOMIC DNA]</scope>
    <source>
        <strain evidence="8 9">DSM 41681</strain>
    </source>
</reference>
<evidence type="ECO:0000259" key="7">
    <source>
        <dbReference type="Pfam" id="PF01061"/>
    </source>
</evidence>
<protein>
    <submittedName>
        <fullName evidence="8">ABC transporter permease</fullName>
    </submittedName>
</protein>
<dbReference type="InterPro" id="IPR050352">
    <property type="entry name" value="ABCG_transporters"/>
</dbReference>
<keyword evidence="9" id="KW-1185">Reference proteome</keyword>
<feature type="transmembrane region" description="Helical" evidence="6">
    <location>
        <begin position="153"/>
        <end position="178"/>
    </location>
</feature>